<keyword evidence="3" id="KW-1185">Reference proteome</keyword>
<name>A0ABS5XJ48_9GAMM</name>
<dbReference type="EMBL" id="JAGTIS010000006">
    <property type="protein sequence ID" value="MBT8767090.1"/>
    <property type="molecule type" value="Genomic_DNA"/>
</dbReference>
<evidence type="ECO:0000259" key="1">
    <source>
        <dbReference type="Pfam" id="PF09722"/>
    </source>
</evidence>
<dbReference type="RefSeq" id="WP_036993563.1">
    <property type="nucleotide sequence ID" value="NZ_JAGTIS010000006.1"/>
</dbReference>
<dbReference type="InterPro" id="IPR011979">
    <property type="entry name" value="Antitox_Xre"/>
</dbReference>
<accession>A0ABS5XJ48</accession>
<proteinExistence type="predicted"/>
<comment type="caution">
    <text evidence="2">The sequence shown here is derived from an EMBL/GenBank/DDBJ whole genome shotgun (WGS) entry which is preliminary data.</text>
</comment>
<evidence type="ECO:0000313" key="3">
    <source>
        <dbReference type="Proteomes" id="UP001519667"/>
    </source>
</evidence>
<evidence type="ECO:0000313" key="2">
    <source>
        <dbReference type="EMBL" id="MBT8767090.1"/>
    </source>
</evidence>
<gene>
    <name evidence="2" type="ORF">J7302_13335</name>
</gene>
<protein>
    <submittedName>
        <fullName evidence="2">DUF2384 domain-containing protein</fullName>
    </submittedName>
</protein>
<sequence>MTENFAVQYSRMLKRATQVFGSREAAERWMVAPALGLERRRPIDMLANEEDLEVLETFLGRIEYGVYH</sequence>
<dbReference type="NCBIfam" id="TIGR02293">
    <property type="entry name" value="TAS_TIGR02293"/>
    <property type="match status" value="1"/>
</dbReference>
<feature type="domain" description="Antitoxin Xre/MbcA/ParS-like toxin-binding" evidence="1">
    <location>
        <begin position="16"/>
        <end position="65"/>
    </location>
</feature>
<dbReference type="InterPro" id="IPR024467">
    <property type="entry name" value="Xre/MbcA/ParS-like_toxin-bd"/>
</dbReference>
<dbReference type="Proteomes" id="UP001519667">
    <property type="component" value="Unassembled WGS sequence"/>
</dbReference>
<dbReference type="Pfam" id="PF09722">
    <property type="entry name" value="Xre_MbcA_ParS_C"/>
    <property type="match status" value="1"/>
</dbReference>
<organism evidence="2 3">
    <name type="scientific">Metapseudomonas boanensis</name>
    <dbReference type="NCBI Taxonomy" id="2822138"/>
    <lineage>
        <taxon>Bacteria</taxon>
        <taxon>Pseudomonadati</taxon>
        <taxon>Pseudomonadota</taxon>
        <taxon>Gammaproteobacteria</taxon>
        <taxon>Pseudomonadales</taxon>
        <taxon>Pseudomonadaceae</taxon>
        <taxon>Metapseudomonas</taxon>
    </lineage>
</organism>
<reference evidence="2 3" key="1">
    <citation type="submission" date="2021-04" db="EMBL/GenBank/DDBJ databases">
        <title>Pseudomonas boanensis sp. nov., a bacterium isolated from river water used for household purposes in Boane District, Mozambique.</title>
        <authorList>
            <person name="Nicklasson M."/>
            <person name="Martin-Rodriguez A.J."/>
            <person name="Thorell K."/>
            <person name="Neves L."/>
            <person name="Mussagy A."/>
            <person name="Rydberg H.A."/>
            <person name="Hernroth B."/>
            <person name="Svensson-Stadler L."/>
            <person name="Sjoling A."/>
        </authorList>
    </citation>
    <scope>NUCLEOTIDE SEQUENCE [LARGE SCALE GENOMIC DNA]</scope>
    <source>
        <strain evidence="2 3">DB1</strain>
    </source>
</reference>